<dbReference type="PANTHER" id="PTHR10830">
    <property type="entry name" value="DOLICHYL-DIPHOSPHOOLIGOSACCHARIDE--PROTEIN GLYCOSYLTRANSFERASE 48 KDA SUBUNIT"/>
    <property type="match status" value="1"/>
</dbReference>
<dbReference type="UniPathway" id="UPA00378"/>
<evidence type="ECO:0000256" key="1">
    <source>
        <dbReference type="SAM" id="Phobius"/>
    </source>
</evidence>
<dbReference type="OrthoDB" id="29105at2759"/>
<feature type="transmembrane region" description="Helical" evidence="1">
    <location>
        <begin position="73"/>
        <end position="94"/>
    </location>
</feature>
<dbReference type="GO" id="GO:0018279">
    <property type="term" value="P:protein N-linked glycosylation via asparagine"/>
    <property type="evidence" value="ECO:0007669"/>
    <property type="project" value="InterPro"/>
</dbReference>
<evidence type="ECO:0000313" key="4">
    <source>
        <dbReference type="Proteomes" id="UP000000305"/>
    </source>
</evidence>
<accession>E9GTH7</accession>
<name>E9GTH7_DAPPU</name>
<keyword evidence="1" id="KW-0812">Transmembrane</keyword>
<dbReference type="Pfam" id="PF23358">
    <property type="entry name" value="OST48_MD"/>
    <property type="match status" value="1"/>
</dbReference>
<dbReference type="Proteomes" id="UP000000305">
    <property type="component" value="Unassembled WGS sequence"/>
</dbReference>
<dbReference type="eggNOG" id="KOG2754">
    <property type="taxonomic scope" value="Eukaryota"/>
</dbReference>
<gene>
    <name evidence="3" type="ORF">DAPPUDRAFT_248000</name>
</gene>
<dbReference type="HOGENOM" id="CLU_2239281_0_0_1"/>
<evidence type="ECO:0000313" key="3">
    <source>
        <dbReference type="EMBL" id="EFX77213.1"/>
    </source>
</evidence>
<reference evidence="3 4" key="1">
    <citation type="journal article" date="2011" name="Science">
        <title>The ecoresponsive genome of Daphnia pulex.</title>
        <authorList>
            <person name="Colbourne J.K."/>
            <person name="Pfrender M.E."/>
            <person name="Gilbert D."/>
            <person name="Thomas W.K."/>
            <person name="Tucker A."/>
            <person name="Oakley T.H."/>
            <person name="Tokishita S."/>
            <person name="Aerts A."/>
            <person name="Arnold G.J."/>
            <person name="Basu M.K."/>
            <person name="Bauer D.J."/>
            <person name="Caceres C.E."/>
            <person name="Carmel L."/>
            <person name="Casola C."/>
            <person name="Choi J.H."/>
            <person name="Detter J.C."/>
            <person name="Dong Q."/>
            <person name="Dusheyko S."/>
            <person name="Eads B.D."/>
            <person name="Frohlich T."/>
            <person name="Geiler-Samerotte K.A."/>
            <person name="Gerlach D."/>
            <person name="Hatcher P."/>
            <person name="Jogdeo S."/>
            <person name="Krijgsveld J."/>
            <person name="Kriventseva E.V."/>
            <person name="Kultz D."/>
            <person name="Laforsch C."/>
            <person name="Lindquist E."/>
            <person name="Lopez J."/>
            <person name="Manak J.R."/>
            <person name="Muller J."/>
            <person name="Pangilinan J."/>
            <person name="Patwardhan R.P."/>
            <person name="Pitluck S."/>
            <person name="Pritham E.J."/>
            <person name="Rechtsteiner A."/>
            <person name="Rho M."/>
            <person name="Rogozin I.B."/>
            <person name="Sakarya O."/>
            <person name="Salamov A."/>
            <person name="Schaack S."/>
            <person name="Shapiro H."/>
            <person name="Shiga Y."/>
            <person name="Skalitzky C."/>
            <person name="Smith Z."/>
            <person name="Souvorov A."/>
            <person name="Sung W."/>
            <person name="Tang Z."/>
            <person name="Tsuchiya D."/>
            <person name="Tu H."/>
            <person name="Vos H."/>
            <person name="Wang M."/>
            <person name="Wolf Y.I."/>
            <person name="Yamagata H."/>
            <person name="Yamada T."/>
            <person name="Ye Y."/>
            <person name="Shaw J.R."/>
            <person name="Andrews J."/>
            <person name="Crease T.J."/>
            <person name="Tang H."/>
            <person name="Lucas S.M."/>
            <person name="Robertson H.M."/>
            <person name="Bork P."/>
            <person name="Koonin E.V."/>
            <person name="Zdobnov E.M."/>
            <person name="Grigoriev I.V."/>
            <person name="Lynch M."/>
            <person name="Boore J.L."/>
        </authorList>
    </citation>
    <scope>NUCLEOTIDE SEQUENCE [LARGE SCALE GENOMIC DNA]</scope>
</reference>
<dbReference type="GO" id="GO:0005789">
    <property type="term" value="C:endoplasmic reticulum membrane"/>
    <property type="evidence" value="ECO:0007669"/>
    <property type="project" value="InterPro"/>
</dbReference>
<keyword evidence="1" id="KW-0472">Membrane</keyword>
<dbReference type="KEGG" id="dpx:DAPPUDRAFT_248000"/>
<organism evidence="3 4">
    <name type="scientific">Daphnia pulex</name>
    <name type="common">Water flea</name>
    <dbReference type="NCBI Taxonomy" id="6669"/>
    <lineage>
        <taxon>Eukaryota</taxon>
        <taxon>Metazoa</taxon>
        <taxon>Ecdysozoa</taxon>
        <taxon>Arthropoda</taxon>
        <taxon>Crustacea</taxon>
        <taxon>Branchiopoda</taxon>
        <taxon>Diplostraca</taxon>
        <taxon>Cladocera</taxon>
        <taxon>Anomopoda</taxon>
        <taxon>Daphniidae</taxon>
        <taxon>Daphnia</taxon>
    </lineage>
</organism>
<dbReference type="AlphaFoldDB" id="E9GTH7"/>
<dbReference type="InterPro" id="IPR055459">
    <property type="entry name" value="OST48_MD"/>
</dbReference>
<protein>
    <recommendedName>
        <fullName evidence="2">OST48 middle domain-containing protein</fullName>
    </recommendedName>
</protein>
<keyword evidence="4" id="KW-1185">Reference proteome</keyword>
<dbReference type="EMBL" id="GL732564">
    <property type="protein sequence ID" value="EFX77213.1"/>
    <property type="molecule type" value="Genomic_DNA"/>
</dbReference>
<keyword evidence="1" id="KW-1133">Transmembrane helix</keyword>
<dbReference type="InParanoid" id="E9GTH7"/>
<dbReference type="PANTHER" id="PTHR10830:SF0">
    <property type="entry name" value="DOLICHYL-DIPHOSPHOOLIGOSACCHARIDE--PROTEIN GLYCOSYLTRANSFERASE 48 KDA SUBUNIT"/>
    <property type="match status" value="1"/>
</dbReference>
<proteinExistence type="predicted"/>
<feature type="domain" description="OST48 middle" evidence="2">
    <location>
        <begin position="50"/>
        <end position="94"/>
    </location>
</feature>
<evidence type="ECO:0000259" key="2">
    <source>
        <dbReference type="Pfam" id="PF23358"/>
    </source>
</evidence>
<dbReference type="STRING" id="6669.E9GTH7"/>
<sequence length="105" mass="12253">MLEYPDSGNQELSDSLTKWVFKEEGVLRVGKVSHHKAGEKDAPQYYTIMENMVSVRPLKHTQYERFIVSAFPYYTSAFSMMGGVFLFSILFLHYRTNEETKKKSE</sequence>
<dbReference type="InterPro" id="IPR005013">
    <property type="entry name" value="DDOST_48_kDa_subunit"/>
</dbReference>